<feature type="active site" description="Proton acceptor" evidence="11">
    <location>
        <position position="283"/>
    </location>
</feature>
<evidence type="ECO:0000256" key="11">
    <source>
        <dbReference type="PIRSR" id="PIRSR000171-1"/>
    </source>
</evidence>
<dbReference type="Gene3D" id="1.20.58.100">
    <property type="entry name" value="Fumarate reductase/succinate dehydrogenase flavoprotein-like, C-terminal domain"/>
    <property type="match status" value="1"/>
</dbReference>
<evidence type="ECO:0000256" key="12">
    <source>
        <dbReference type="RuleBase" id="RU362049"/>
    </source>
</evidence>
<dbReference type="GO" id="GO:0005737">
    <property type="term" value="C:cytoplasm"/>
    <property type="evidence" value="ECO:0007669"/>
    <property type="project" value="UniProtKB-SubCell"/>
</dbReference>
<proteinExistence type="inferred from homology"/>
<keyword evidence="8 12" id="KW-0560">Oxidoreductase</keyword>
<accession>A0AAW9S8W5</accession>
<comment type="similarity">
    <text evidence="3 12">Belongs to the FAD-dependent oxidoreductase 2 family. NadB subfamily.</text>
</comment>
<evidence type="ECO:0000256" key="9">
    <source>
        <dbReference type="ARBA" id="ARBA00048305"/>
    </source>
</evidence>
<evidence type="ECO:0000256" key="5">
    <source>
        <dbReference type="ARBA" id="ARBA00022630"/>
    </source>
</evidence>
<dbReference type="InterPro" id="IPR037099">
    <property type="entry name" value="Fum_R/Succ_DH_flav-like_C_sf"/>
</dbReference>
<comment type="catalytic activity">
    <reaction evidence="9">
        <text>L-aspartate + O2 = iminosuccinate + H2O2</text>
        <dbReference type="Rhea" id="RHEA:25876"/>
        <dbReference type="ChEBI" id="CHEBI:15379"/>
        <dbReference type="ChEBI" id="CHEBI:16240"/>
        <dbReference type="ChEBI" id="CHEBI:29991"/>
        <dbReference type="ChEBI" id="CHEBI:77875"/>
        <dbReference type="EC" id="1.4.3.16"/>
    </reaction>
    <physiologicalReaction direction="left-to-right" evidence="9">
        <dbReference type="Rhea" id="RHEA:25877"/>
    </physiologicalReaction>
</comment>
<dbReference type="SUPFAM" id="SSF51905">
    <property type="entry name" value="FAD/NAD(P)-binding domain"/>
    <property type="match status" value="1"/>
</dbReference>
<evidence type="ECO:0000256" key="2">
    <source>
        <dbReference type="ARBA" id="ARBA00004950"/>
    </source>
</evidence>
<dbReference type="EMBL" id="JBDKWZ010000007">
    <property type="protein sequence ID" value="MEN7548863.1"/>
    <property type="molecule type" value="Genomic_DNA"/>
</dbReference>
<evidence type="ECO:0000259" key="13">
    <source>
        <dbReference type="Pfam" id="PF00890"/>
    </source>
</evidence>
<dbReference type="AlphaFoldDB" id="A0AAW9S8W5"/>
<dbReference type="Gene3D" id="3.90.700.10">
    <property type="entry name" value="Succinate dehydrogenase/fumarate reductase flavoprotein, catalytic domain"/>
    <property type="match status" value="1"/>
</dbReference>
<evidence type="ECO:0000256" key="7">
    <source>
        <dbReference type="ARBA" id="ARBA00022827"/>
    </source>
</evidence>
<dbReference type="NCBIfam" id="TIGR00551">
    <property type="entry name" value="nadB"/>
    <property type="match status" value="1"/>
</dbReference>
<evidence type="ECO:0000259" key="14">
    <source>
        <dbReference type="Pfam" id="PF02910"/>
    </source>
</evidence>
<dbReference type="FunFam" id="3.90.700.10:FF:000002">
    <property type="entry name" value="L-aspartate oxidase"/>
    <property type="match status" value="1"/>
</dbReference>
<dbReference type="PANTHER" id="PTHR42716:SF2">
    <property type="entry name" value="L-ASPARTATE OXIDASE, CHLOROPLASTIC"/>
    <property type="match status" value="1"/>
</dbReference>
<dbReference type="RefSeq" id="WP_346821644.1">
    <property type="nucleotide sequence ID" value="NZ_JBDKWZ010000007.1"/>
</dbReference>
<evidence type="ECO:0000256" key="3">
    <source>
        <dbReference type="ARBA" id="ARBA00008562"/>
    </source>
</evidence>
<dbReference type="Gene3D" id="3.50.50.60">
    <property type="entry name" value="FAD/NAD(P)-binding domain"/>
    <property type="match status" value="1"/>
</dbReference>
<evidence type="ECO:0000256" key="10">
    <source>
        <dbReference type="NCBIfam" id="TIGR00551"/>
    </source>
</evidence>
<sequence>MKQVDFLVIGSGLAGLTFALKVAEAEPDKQVMVITKAVENEANSHYAQGGVAAVTNFRLDSFEKHIEDTLIAGSYLCDPQVVELVVKEGAQRVQDLIKLGVPFDKTQEGELDLGLEGGHSAPRILHFKDTTGAAILSVLLEKAKHQPNIEILTHLFALDLLVSGDHDKVCQGAYTLDTASKSLLTIQASVTVLATGGSCQVYSSTTNPLVATGDGVAMAYRAGADVRDMEFIQFHPTSLYNPGKSPAFLITEALRGAGAVLRNARYQKEFMYDYDERGPLAPRDVVARSIHHEMKKHGDDFVYIDARHLGDQKLKDHFPNIVRTCKQLGYDLTTDLLPVVPAAHYFCGGIHADTQGRTSIANLYACGECAHTGLHGANRLASNSLLEALVFGYRAAEDSLEQFDRITSQTGRLADVTQAASTPVEAQWVADQTGILKSIMGKYAGIVRNENELLQAQKQLLAISSKTEAVYVRSYPTQSLCELRNLLTVAQLIIRDALQRKESVGLHYME</sequence>
<dbReference type="InterPro" id="IPR027477">
    <property type="entry name" value="Succ_DH/fumarate_Rdtase_cat_sf"/>
</dbReference>
<dbReference type="Pfam" id="PF00890">
    <property type="entry name" value="FAD_binding_2"/>
    <property type="match status" value="1"/>
</dbReference>
<dbReference type="PRINTS" id="PR00368">
    <property type="entry name" value="FADPNR"/>
</dbReference>
<keyword evidence="7 12" id="KW-0274">FAD</keyword>
<evidence type="ECO:0000256" key="1">
    <source>
        <dbReference type="ARBA" id="ARBA00001974"/>
    </source>
</evidence>
<evidence type="ECO:0000256" key="8">
    <source>
        <dbReference type="ARBA" id="ARBA00023002"/>
    </source>
</evidence>
<feature type="domain" description="Fumarate reductase/succinate dehydrogenase flavoprotein-like C-terminal" evidence="14">
    <location>
        <begin position="436"/>
        <end position="509"/>
    </location>
</feature>
<dbReference type="Pfam" id="PF02910">
    <property type="entry name" value="Succ_DH_flav_C"/>
    <property type="match status" value="1"/>
</dbReference>
<dbReference type="SUPFAM" id="SSF56425">
    <property type="entry name" value="Succinate dehydrogenase/fumarate reductase flavoprotein, catalytic domain"/>
    <property type="match status" value="1"/>
</dbReference>
<comment type="pathway">
    <text evidence="2 12">Cofactor biosynthesis; NAD(+) biosynthesis; iminoaspartate from L-aspartate (oxidase route): step 1/1.</text>
</comment>
<comment type="function">
    <text evidence="12">Catalyzes the oxidation of L-aspartate to iminoaspartate.</text>
</comment>
<evidence type="ECO:0000313" key="15">
    <source>
        <dbReference type="EMBL" id="MEN7548863.1"/>
    </source>
</evidence>
<dbReference type="InterPro" id="IPR036188">
    <property type="entry name" value="FAD/NAD-bd_sf"/>
</dbReference>
<dbReference type="SUPFAM" id="SSF46977">
    <property type="entry name" value="Succinate dehydrogenase/fumarate reductase flavoprotein C-terminal domain"/>
    <property type="match status" value="1"/>
</dbReference>
<name>A0AAW9S8W5_9BACT</name>
<comment type="caution">
    <text evidence="15">The sequence shown here is derived from an EMBL/GenBank/DDBJ whole genome shotgun (WGS) entry which is preliminary data.</text>
</comment>
<dbReference type="EC" id="1.4.3.16" evidence="4 10"/>
<reference evidence="15 16" key="1">
    <citation type="submission" date="2024-04" db="EMBL/GenBank/DDBJ databases">
        <title>Novel genus in family Flammeovirgaceae.</title>
        <authorList>
            <person name="Nguyen T.H."/>
            <person name="Vuong T.Q."/>
            <person name="Le H."/>
            <person name="Kim S.-G."/>
        </authorList>
    </citation>
    <scope>NUCLEOTIDE SEQUENCE [LARGE SCALE GENOMIC DNA]</scope>
    <source>
        <strain evidence="15 16">JCM 23209</strain>
    </source>
</reference>
<keyword evidence="16" id="KW-1185">Reference proteome</keyword>
<dbReference type="PIRSF" id="PIRSF000171">
    <property type="entry name" value="SDHA_APRA_LASPO"/>
    <property type="match status" value="1"/>
</dbReference>
<dbReference type="InterPro" id="IPR015939">
    <property type="entry name" value="Fum_Rdtase/Succ_DH_flav-like_C"/>
</dbReference>
<gene>
    <name evidence="15" type="primary">nadB</name>
    <name evidence="15" type="ORF">AAG747_13155</name>
</gene>
<comment type="subcellular location">
    <subcellularLocation>
        <location evidence="12">Cytoplasm</location>
    </subcellularLocation>
</comment>
<feature type="domain" description="FAD-dependent oxidoreductase 2 FAD-binding" evidence="13">
    <location>
        <begin position="5"/>
        <end position="385"/>
    </location>
</feature>
<dbReference type="InterPro" id="IPR003953">
    <property type="entry name" value="FAD-dep_OxRdtase_2_FAD-bd"/>
</dbReference>
<protein>
    <recommendedName>
        <fullName evidence="4 10">L-aspartate oxidase</fullName>
        <ecNumber evidence="4 10">1.4.3.16</ecNumber>
    </recommendedName>
</protein>
<organism evidence="15 16">
    <name type="scientific">Rapidithrix thailandica</name>
    <dbReference type="NCBI Taxonomy" id="413964"/>
    <lineage>
        <taxon>Bacteria</taxon>
        <taxon>Pseudomonadati</taxon>
        <taxon>Bacteroidota</taxon>
        <taxon>Cytophagia</taxon>
        <taxon>Cytophagales</taxon>
        <taxon>Flammeovirgaceae</taxon>
        <taxon>Rapidithrix</taxon>
    </lineage>
</organism>
<keyword evidence="5 12" id="KW-0285">Flavoprotein</keyword>
<dbReference type="InterPro" id="IPR005288">
    <property type="entry name" value="NadB"/>
</dbReference>
<comment type="cofactor">
    <cofactor evidence="1 12">
        <name>FAD</name>
        <dbReference type="ChEBI" id="CHEBI:57692"/>
    </cofactor>
</comment>
<dbReference type="Proteomes" id="UP001403385">
    <property type="component" value="Unassembled WGS sequence"/>
</dbReference>
<keyword evidence="6 12" id="KW-0662">Pyridine nucleotide biosynthesis</keyword>
<dbReference type="PANTHER" id="PTHR42716">
    <property type="entry name" value="L-ASPARTATE OXIDASE"/>
    <property type="match status" value="1"/>
</dbReference>
<evidence type="ECO:0000256" key="4">
    <source>
        <dbReference type="ARBA" id="ARBA00012173"/>
    </source>
</evidence>
<dbReference type="GO" id="GO:0008734">
    <property type="term" value="F:L-aspartate oxidase activity"/>
    <property type="evidence" value="ECO:0007669"/>
    <property type="project" value="UniProtKB-UniRule"/>
</dbReference>
<evidence type="ECO:0000313" key="16">
    <source>
        <dbReference type="Proteomes" id="UP001403385"/>
    </source>
</evidence>
<evidence type="ECO:0000256" key="6">
    <source>
        <dbReference type="ARBA" id="ARBA00022642"/>
    </source>
</evidence>
<dbReference type="GO" id="GO:0034628">
    <property type="term" value="P:'de novo' NAD+ biosynthetic process from L-aspartate"/>
    <property type="evidence" value="ECO:0007669"/>
    <property type="project" value="TreeGrafter"/>
</dbReference>